<sequence length="252" mass="28149">MKHQSSTLAVPDISAVPRHVAIIMDGNGRWATKRFLPRVAGHAKGVDAVRAIVEACAARGVEYLTLFAFSSENWRRPADEVSVLMRLFMTVLEREVGKMSANGIRLKIVGDMSRFDPKLQEMATKAEAQTAGNTRLTLTVCANYGGRWDVMQAVSKMARANPGVTDFSEDQLGPYLAMAYAPEPDLFIRTGGEQRISNFLLWQLAYSELYFTDTFWPDFDAKALDLAIASYQQRERRFGRTSAQVLDQKKAS</sequence>
<evidence type="ECO:0000313" key="3">
    <source>
        <dbReference type="EMBL" id="NUU00047.1"/>
    </source>
</evidence>
<dbReference type="GO" id="GO:0016094">
    <property type="term" value="P:polyprenol biosynthetic process"/>
    <property type="evidence" value="ECO:0007669"/>
    <property type="project" value="TreeGrafter"/>
</dbReference>
<evidence type="ECO:0000256" key="2">
    <source>
        <dbReference type="HAMAP-Rule" id="MF_01139"/>
    </source>
</evidence>
<evidence type="ECO:0000256" key="1">
    <source>
        <dbReference type="ARBA" id="ARBA00022679"/>
    </source>
</evidence>
<dbReference type="AlphaFoldDB" id="A0A246WUP4"/>
<gene>
    <name evidence="4" type="primary">uppS</name>
    <name evidence="4" type="ORF">CEJ42_01645</name>
    <name evidence="3" type="ORF">HNO84_00425</name>
</gene>
<keyword evidence="2" id="KW-0460">Magnesium</keyword>
<reference evidence="3 6" key="2">
    <citation type="journal article" date="2020" name="Front. Plant Sci.">
        <title>Isolation of Rhizosphere Bacteria That Improve Quality and Water Stress Tolerance in Greenhouse Ornamentals.</title>
        <authorList>
            <person name="Nordstedt N.P."/>
            <person name="Jones M.L."/>
        </authorList>
    </citation>
    <scope>NUCLEOTIDE SEQUENCE [LARGE SCALE GENOMIC DNA]</scope>
    <source>
        <strain evidence="3 6">C6C2</strain>
    </source>
</reference>
<feature type="binding site" evidence="2">
    <location>
        <position position="76"/>
    </location>
    <ligand>
        <name>substrate</name>
    </ligand>
</feature>
<dbReference type="PANTHER" id="PTHR10291:SF0">
    <property type="entry name" value="DEHYDRODOLICHYL DIPHOSPHATE SYNTHASE 2"/>
    <property type="match status" value="1"/>
</dbReference>
<dbReference type="EC" id="2.5.1.-" evidence="2"/>
<dbReference type="Proteomes" id="UP000197596">
    <property type="component" value="Unassembled WGS sequence"/>
</dbReference>
<keyword evidence="2" id="KW-0479">Metal-binding</keyword>
<feature type="active site" description="Proton acceptor" evidence="2">
    <location>
        <position position="73"/>
    </location>
</feature>
<dbReference type="NCBIfam" id="TIGR00055">
    <property type="entry name" value="uppS"/>
    <property type="match status" value="1"/>
</dbReference>
<feature type="binding site" evidence="2">
    <location>
        <begin position="26"/>
        <end position="29"/>
    </location>
    <ligand>
        <name>substrate</name>
    </ligand>
</feature>
<feature type="binding site" evidence="2">
    <location>
        <position position="38"/>
    </location>
    <ligand>
        <name>substrate</name>
    </ligand>
</feature>
<comment type="caution">
    <text evidence="4">The sequence shown here is derived from an EMBL/GenBank/DDBJ whole genome shotgun (WGS) entry which is preliminary data.</text>
</comment>
<feature type="binding site" evidence="2">
    <location>
        <begin position="70"/>
        <end position="72"/>
    </location>
    <ligand>
        <name>substrate</name>
    </ligand>
</feature>
<dbReference type="SUPFAM" id="SSF64005">
    <property type="entry name" value="Undecaprenyl diphosphate synthase"/>
    <property type="match status" value="1"/>
</dbReference>
<protein>
    <recommendedName>
        <fullName evidence="2">Isoprenyl transferase</fullName>
        <ecNumber evidence="2">2.5.1.-</ecNumber>
    </recommendedName>
</protein>
<dbReference type="GO" id="GO:0008834">
    <property type="term" value="F:ditrans,polycis-undecaprenyl-diphosphate synthase [(2E,6E)-farnesyl-diphosphate specific] activity"/>
    <property type="evidence" value="ECO:0007669"/>
    <property type="project" value="TreeGrafter"/>
</dbReference>
<feature type="binding site" evidence="2">
    <location>
        <position position="189"/>
    </location>
    <ligand>
        <name>substrate</name>
    </ligand>
</feature>
<dbReference type="Proteomes" id="UP000536746">
    <property type="component" value="Unassembled WGS sequence"/>
</dbReference>
<dbReference type="EMBL" id="NJGU01000001">
    <property type="protein sequence ID" value="OWY30805.1"/>
    <property type="molecule type" value="Genomic_DNA"/>
</dbReference>
<feature type="binding site" evidence="2">
    <location>
        <position position="42"/>
    </location>
    <ligand>
        <name>substrate</name>
    </ligand>
</feature>
<evidence type="ECO:0000313" key="5">
    <source>
        <dbReference type="Proteomes" id="UP000197596"/>
    </source>
</evidence>
<keyword evidence="1 2" id="KW-0808">Transferase</keyword>
<reference evidence="4 5" key="1">
    <citation type="submission" date="2017-06" db="EMBL/GenBank/DDBJ databases">
        <title>Herbaspirillum phytohormonus sp. nov., isolated from the root nodule of Robinia pseudoacacia in lead-zinc mine.</title>
        <authorList>
            <person name="Fan M."/>
            <person name="Lin Y."/>
        </authorList>
    </citation>
    <scope>NUCLEOTIDE SEQUENCE [LARGE SCALE GENOMIC DNA]</scope>
    <source>
        <strain evidence="4 5">HZ10</strain>
    </source>
</reference>
<dbReference type="PROSITE" id="PS01066">
    <property type="entry name" value="UPP_SYNTHASE"/>
    <property type="match status" value="1"/>
</dbReference>
<feature type="binding site" evidence="2">
    <location>
        <position position="74"/>
    </location>
    <ligand>
        <name>substrate</name>
    </ligand>
</feature>
<dbReference type="HAMAP" id="MF_01139">
    <property type="entry name" value="ISPT"/>
    <property type="match status" value="1"/>
</dbReference>
<dbReference type="InterPro" id="IPR001441">
    <property type="entry name" value="UPP_synth-like"/>
</dbReference>
<dbReference type="PANTHER" id="PTHR10291">
    <property type="entry name" value="DEHYDRODOLICHYL DIPHOSPHATE SYNTHASE FAMILY MEMBER"/>
    <property type="match status" value="1"/>
</dbReference>
<keyword evidence="6" id="KW-1185">Reference proteome</keyword>
<dbReference type="GO" id="GO:0000287">
    <property type="term" value="F:magnesium ion binding"/>
    <property type="evidence" value="ECO:0007669"/>
    <property type="project" value="UniProtKB-UniRule"/>
</dbReference>
<organism evidence="4 5">
    <name type="scientific">Herbaspirillum robiniae</name>
    <dbReference type="NCBI Taxonomy" id="2014887"/>
    <lineage>
        <taxon>Bacteria</taxon>
        <taxon>Pseudomonadati</taxon>
        <taxon>Pseudomonadota</taxon>
        <taxon>Betaproteobacteria</taxon>
        <taxon>Burkholderiales</taxon>
        <taxon>Oxalobacteraceae</taxon>
        <taxon>Herbaspirillum</taxon>
    </lineage>
</organism>
<feature type="binding site" evidence="2">
    <location>
        <position position="208"/>
    </location>
    <ligand>
        <name>Mg(2+)</name>
        <dbReference type="ChEBI" id="CHEBI:18420"/>
    </ligand>
</feature>
<dbReference type="Pfam" id="PF01255">
    <property type="entry name" value="Prenyltransf"/>
    <property type="match status" value="1"/>
</dbReference>
<dbReference type="CDD" id="cd00475">
    <property type="entry name" value="Cis_IPPS"/>
    <property type="match status" value="1"/>
</dbReference>
<feature type="active site" evidence="2">
    <location>
        <position position="25"/>
    </location>
</feature>
<dbReference type="FunFam" id="3.40.1180.10:FF:000001">
    <property type="entry name" value="(2E,6E)-farnesyl-diphosphate-specific ditrans,polycis-undecaprenyl-diphosphate synthase"/>
    <property type="match status" value="1"/>
</dbReference>
<dbReference type="OrthoDB" id="4191603at2"/>
<name>A0A246WUP4_9BURK</name>
<evidence type="ECO:0000313" key="4">
    <source>
        <dbReference type="EMBL" id="OWY30805.1"/>
    </source>
</evidence>
<dbReference type="EMBL" id="JABFMT010000001">
    <property type="protein sequence ID" value="NUU00047.1"/>
    <property type="molecule type" value="Genomic_DNA"/>
</dbReference>
<feature type="binding site" evidence="2">
    <location>
        <position position="30"/>
    </location>
    <ligand>
        <name>substrate</name>
    </ligand>
</feature>
<comment type="function">
    <text evidence="2">Catalyzes the condensation of isopentenyl diphosphate (IPP) with allylic pyrophosphates generating different type of terpenoids.</text>
</comment>
<comment type="similarity">
    <text evidence="2">Belongs to the UPP synthase family.</text>
</comment>
<proteinExistence type="inferred from homology"/>
<evidence type="ECO:0000313" key="6">
    <source>
        <dbReference type="Proteomes" id="UP000536746"/>
    </source>
</evidence>
<feature type="binding site" evidence="2">
    <location>
        <begin position="195"/>
        <end position="197"/>
    </location>
    <ligand>
        <name>substrate</name>
    </ligand>
</feature>
<dbReference type="InterPro" id="IPR018520">
    <property type="entry name" value="UPP_synth-like_CS"/>
</dbReference>
<comment type="subunit">
    <text evidence="2">Homodimer.</text>
</comment>
<accession>A0A246WUP4</accession>
<dbReference type="Gene3D" id="3.40.1180.10">
    <property type="entry name" value="Decaprenyl diphosphate synthase-like"/>
    <property type="match status" value="1"/>
</dbReference>
<dbReference type="RefSeq" id="WP_079215127.1">
    <property type="nucleotide sequence ID" value="NZ_CP018845.1"/>
</dbReference>
<comment type="cofactor">
    <cofactor evidence="2">
        <name>Mg(2+)</name>
        <dbReference type="ChEBI" id="CHEBI:18420"/>
    </cofactor>
    <text evidence="2">Binds 2 magnesium ions per subunit.</text>
</comment>
<dbReference type="InterPro" id="IPR036424">
    <property type="entry name" value="UPP_synth-like_sf"/>
</dbReference>
<dbReference type="GO" id="GO:0005829">
    <property type="term" value="C:cytosol"/>
    <property type="evidence" value="ECO:0007669"/>
    <property type="project" value="TreeGrafter"/>
</dbReference>
<feature type="binding site" evidence="2">
    <location>
        <position position="25"/>
    </location>
    <ligand>
        <name>Mg(2+)</name>
        <dbReference type="ChEBI" id="CHEBI:18420"/>
    </ligand>
</feature>